<dbReference type="Proteomes" id="UP001057702">
    <property type="component" value="Unassembled WGS sequence"/>
</dbReference>
<gene>
    <name evidence="2" type="ORF">NGB36_28305</name>
</gene>
<name>A0ABT1Q373_9ACTN</name>
<keyword evidence="3" id="KW-1185">Reference proteome</keyword>
<accession>A0ABT1Q373</accession>
<dbReference type="InterPro" id="IPR027575">
    <property type="entry name" value="LD_lanti_pre"/>
</dbReference>
<protein>
    <submittedName>
        <fullName evidence="2">FxLD family lanthipeptide</fullName>
    </submittedName>
</protein>
<evidence type="ECO:0000256" key="1">
    <source>
        <dbReference type="SAM" id="MobiDB-lite"/>
    </source>
</evidence>
<dbReference type="RefSeq" id="WP_255923444.1">
    <property type="nucleotide sequence ID" value="NZ_JANFNG010000034.1"/>
</dbReference>
<comment type="caution">
    <text evidence="2">The sequence shown here is derived from an EMBL/GenBank/DDBJ whole genome shotgun (WGS) entry which is preliminary data.</text>
</comment>
<dbReference type="EMBL" id="JANFNG010000034">
    <property type="protein sequence ID" value="MCQ4084378.1"/>
    <property type="molecule type" value="Genomic_DNA"/>
</dbReference>
<proteinExistence type="predicted"/>
<feature type="region of interest" description="Disordered" evidence="1">
    <location>
        <begin position="1"/>
        <end position="25"/>
    </location>
</feature>
<organism evidence="2 3">
    <name type="scientific">Streptomyces humicola</name>
    <dbReference type="NCBI Taxonomy" id="2953240"/>
    <lineage>
        <taxon>Bacteria</taxon>
        <taxon>Bacillati</taxon>
        <taxon>Actinomycetota</taxon>
        <taxon>Actinomycetes</taxon>
        <taxon>Kitasatosporales</taxon>
        <taxon>Streptomycetaceae</taxon>
        <taxon>Streptomyces</taxon>
    </lineage>
</organism>
<sequence length="60" mass="6239">MKRSTDPSTTQVRPQTPQSTTSDGFELDVTLLEVSDAASLTNLTDDGCGETCGACTTNVA</sequence>
<reference evidence="2" key="1">
    <citation type="submission" date="2022-06" db="EMBL/GenBank/DDBJ databases">
        <title>Draft genome sequence of Streptomyces sp. RB6PN25 isolated from peat swamp forest in Thailand.</title>
        <authorList>
            <person name="Duangmal K."/>
            <person name="Klaysubun C."/>
        </authorList>
    </citation>
    <scope>NUCLEOTIDE SEQUENCE</scope>
    <source>
        <strain evidence="2">RB6PN25</strain>
    </source>
</reference>
<dbReference type="NCBIfam" id="TIGR04363">
    <property type="entry name" value="LD_lanti_pre"/>
    <property type="match status" value="1"/>
</dbReference>
<evidence type="ECO:0000313" key="2">
    <source>
        <dbReference type="EMBL" id="MCQ4084378.1"/>
    </source>
</evidence>
<evidence type="ECO:0000313" key="3">
    <source>
        <dbReference type="Proteomes" id="UP001057702"/>
    </source>
</evidence>
<feature type="compositionally biased region" description="Polar residues" evidence="1">
    <location>
        <begin position="1"/>
        <end position="23"/>
    </location>
</feature>